<feature type="region of interest" description="Disordered" evidence="1">
    <location>
        <begin position="434"/>
        <end position="458"/>
    </location>
</feature>
<evidence type="ECO:0000256" key="2">
    <source>
        <dbReference type="SAM" id="Phobius"/>
    </source>
</evidence>
<dbReference type="OrthoDB" id="2796893at2759"/>
<evidence type="ECO:0000256" key="1">
    <source>
        <dbReference type="SAM" id="MobiDB-lite"/>
    </source>
</evidence>
<evidence type="ECO:0008006" key="6">
    <source>
        <dbReference type="Google" id="ProtNLM"/>
    </source>
</evidence>
<name>A0A8H6SDQ1_9AGAR</name>
<dbReference type="EMBL" id="JACAZF010000008">
    <property type="protein sequence ID" value="KAF7296846.1"/>
    <property type="molecule type" value="Genomic_DNA"/>
</dbReference>
<keyword evidence="3" id="KW-0732">Signal</keyword>
<evidence type="ECO:0000256" key="3">
    <source>
        <dbReference type="SAM" id="SignalP"/>
    </source>
</evidence>
<feature type="transmembrane region" description="Helical" evidence="2">
    <location>
        <begin position="184"/>
        <end position="208"/>
    </location>
</feature>
<dbReference type="RefSeq" id="XP_037217205.1">
    <property type="nucleotide sequence ID" value="XM_037365793.1"/>
</dbReference>
<accession>A0A8H6SDQ1</accession>
<feature type="compositionally biased region" description="Low complexity" evidence="1">
    <location>
        <begin position="287"/>
        <end position="296"/>
    </location>
</feature>
<feature type="compositionally biased region" description="Basic and acidic residues" evidence="1">
    <location>
        <begin position="380"/>
        <end position="393"/>
    </location>
</feature>
<comment type="caution">
    <text evidence="4">The sequence shown here is derived from an EMBL/GenBank/DDBJ whole genome shotgun (WGS) entry which is preliminary data.</text>
</comment>
<keyword evidence="5" id="KW-1185">Reference proteome</keyword>
<feature type="compositionally biased region" description="Polar residues" evidence="1">
    <location>
        <begin position="215"/>
        <end position="230"/>
    </location>
</feature>
<keyword evidence="2" id="KW-0812">Transmembrane</keyword>
<reference evidence="4" key="1">
    <citation type="submission" date="2020-05" db="EMBL/GenBank/DDBJ databases">
        <title>Mycena genomes resolve the evolution of fungal bioluminescence.</title>
        <authorList>
            <person name="Tsai I.J."/>
        </authorList>
    </citation>
    <scope>NUCLEOTIDE SEQUENCE</scope>
    <source>
        <strain evidence="4">171206Taipei</strain>
    </source>
</reference>
<organism evidence="4 5">
    <name type="scientific">Mycena indigotica</name>
    <dbReference type="NCBI Taxonomy" id="2126181"/>
    <lineage>
        <taxon>Eukaryota</taxon>
        <taxon>Fungi</taxon>
        <taxon>Dikarya</taxon>
        <taxon>Basidiomycota</taxon>
        <taxon>Agaricomycotina</taxon>
        <taxon>Agaricomycetes</taxon>
        <taxon>Agaricomycetidae</taxon>
        <taxon>Agaricales</taxon>
        <taxon>Marasmiineae</taxon>
        <taxon>Mycenaceae</taxon>
        <taxon>Mycena</taxon>
    </lineage>
</organism>
<evidence type="ECO:0000313" key="5">
    <source>
        <dbReference type="Proteomes" id="UP000636479"/>
    </source>
</evidence>
<dbReference type="Proteomes" id="UP000636479">
    <property type="component" value="Unassembled WGS sequence"/>
</dbReference>
<protein>
    <recommendedName>
        <fullName evidence="6">Transmembrane protein</fullName>
    </recommendedName>
</protein>
<proteinExistence type="predicted"/>
<keyword evidence="2" id="KW-0472">Membrane</keyword>
<feature type="chain" id="PRO_5034601552" description="Transmembrane protein" evidence="3">
    <location>
        <begin position="18"/>
        <end position="507"/>
    </location>
</feature>
<gene>
    <name evidence="4" type="ORF">MIND_00915900</name>
</gene>
<feature type="compositionally biased region" description="Polar residues" evidence="1">
    <location>
        <begin position="273"/>
        <end position="286"/>
    </location>
</feature>
<feature type="compositionally biased region" description="Polar residues" evidence="1">
    <location>
        <begin position="240"/>
        <end position="260"/>
    </location>
</feature>
<dbReference type="GeneID" id="59348309"/>
<feature type="compositionally biased region" description="Low complexity" evidence="1">
    <location>
        <begin position="394"/>
        <end position="412"/>
    </location>
</feature>
<feature type="signal peptide" evidence="3">
    <location>
        <begin position="1"/>
        <end position="17"/>
    </location>
</feature>
<feature type="compositionally biased region" description="Polar residues" evidence="1">
    <location>
        <begin position="333"/>
        <end position="360"/>
    </location>
</feature>
<feature type="compositionally biased region" description="Low complexity" evidence="1">
    <location>
        <begin position="442"/>
        <end position="454"/>
    </location>
</feature>
<evidence type="ECO:0000313" key="4">
    <source>
        <dbReference type="EMBL" id="KAF7296846.1"/>
    </source>
</evidence>
<feature type="region of interest" description="Disordered" evidence="1">
    <location>
        <begin position="215"/>
        <end position="420"/>
    </location>
</feature>
<sequence length="507" mass="52986">MYTSVFTIFTLGASALATVIDTRGLQSEAKCDASFEWADNAAGNTPCLLTAYVWGACTTNNWDVPVLTPGNQYTNPNATTATPCSCSWAAYNLISACTACQLNDAGIQTWASYSQLCQAFESDVYFPSNIPLRADTLIPFWAGTNPTGWTDGKFNVQQAQLVSNQHKPDLDPFKPPPGHKSKPIGAIVGGVVGGCVVVALAVVLTLLYRHKRGQSSGATQVAGSRSSYFSRPTIHGRSMSDLSGKSIISSPHGQTMSILTRSGHGTGYRPGTIYTTNTQAHTGSVHSLSYFSTSGPSSPPSHTQQLQFAASPEERIEPYPLGMPHSAPGPSHKGSQSTLRTAYNSQEAGPSGSGSATVTPGTPPAGMTSFMDSVPEGEEADHARARQAQEAELARLNSASPPAYTPYASPSASPEPQPIDPAVAAARFGHKRRAMPGAASIDSTRSFDSMSTSSYGHDGSISAIDEVVGRMGLAVPPTPGGASTVVTGESAAMGMGERRHKPSVSNP</sequence>
<dbReference type="AlphaFoldDB" id="A0A8H6SDQ1"/>
<keyword evidence="2" id="KW-1133">Transmembrane helix</keyword>